<organism evidence="2 3">
    <name type="scientific">Puccinia striiformis f. sp. tritici PST-78</name>
    <dbReference type="NCBI Taxonomy" id="1165861"/>
    <lineage>
        <taxon>Eukaryota</taxon>
        <taxon>Fungi</taxon>
        <taxon>Dikarya</taxon>
        <taxon>Basidiomycota</taxon>
        <taxon>Pucciniomycotina</taxon>
        <taxon>Pucciniomycetes</taxon>
        <taxon>Pucciniales</taxon>
        <taxon>Pucciniaceae</taxon>
        <taxon>Puccinia</taxon>
    </lineage>
</organism>
<evidence type="ECO:0000259" key="1">
    <source>
        <dbReference type="Pfam" id="PF20515"/>
    </source>
</evidence>
<gene>
    <name evidence="2" type="ORF">PSTG_17998</name>
</gene>
<dbReference type="EMBL" id="AJIL01001397">
    <property type="protein sequence ID" value="KNE88589.1"/>
    <property type="molecule type" value="Genomic_DNA"/>
</dbReference>
<feature type="domain" description="Tet-like 2OG-Fe(II) oxygenase" evidence="1">
    <location>
        <begin position="52"/>
        <end position="108"/>
    </location>
</feature>
<reference evidence="3" key="1">
    <citation type="submission" date="2014-03" db="EMBL/GenBank/DDBJ databases">
        <title>The Genome Sequence of Puccinia striiformis f. sp. tritici PST-78.</title>
        <authorList>
            <consortium name="The Broad Institute Genome Sequencing Platform"/>
            <person name="Cuomo C."/>
            <person name="Hulbert S."/>
            <person name="Chen X."/>
            <person name="Walker B."/>
            <person name="Young S.K."/>
            <person name="Zeng Q."/>
            <person name="Gargeya S."/>
            <person name="Fitzgerald M."/>
            <person name="Haas B."/>
            <person name="Abouelleil A."/>
            <person name="Alvarado L."/>
            <person name="Arachchi H.M."/>
            <person name="Berlin A.M."/>
            <person name="Chapman S.B."/>
            <person name="Goldberg J."/>
            <person name="Griggs A."/>
            <person name="Gujja S."/>
            <person name="Hansen M."/>
            <person name="Howarth C."/>
            <person name="Imamovic A."/>
            <person name="Larimer J."/>
            <person name="McCowan C."/>
            <person name="Montmayeur A."/>
            <person name="Murphy C."/>
            <person name="Neiman D."/>
            <person name="Pearson M."/>
            <person name="Priest M."/>
            <person name="Roberts A."/>
            <person name="Saif S."/>
            <person name="Shea T."/>
            <person name="Sisk P."/>
            <person name="Sykes S."/>
            <person name="Wortman J."/>
            <person name="Nusbaum C."/>
            <person name="Birren B."/>
        </authorList>
    </citation>
    <scope>NUCLEOTIDE SEQUENCE [LARGE SCALE GENOMIC DNA]</scope>
    <source>
        <strain evidence="3">race PST-78</strain>
    </source>
</reference>
<comment type="caution">
    <text evidence="2">The sequence shown here is derived from an EMBL/GenBank/DDBJ whole genome shotgun (WGS) entry which is preliminary data.</text>
</comment>
<accession>A0A0L0UP85</accession>
<evidence type="ECO:0000313" key="2">
    <source>
        <dbReference type="EMBL" id="KNE88589.1"/>
    </source>
</evidence>
<evidence type="ECO:0000313" key="3">
    <source>
        <dbReference type="Proteomes" id="UP000054564"/>
    </source>
</evidence>
<dbReference type="InterPro" id="IPR046798">
    <property type="entry name" value="2OG-FeII_Oxy_6"/>
</dbReference>
<dbReference type="Proteomes" id="UP000054564">
    <property type="component" value="Unassembled WGS sequence"/>
</dbReference>
<dbReference type="AlphaFoldDB" id="A0A0L0UP85"/>
<dbReference type="OrthoDB" id="10409701at2759"/>
<protein>
    <recommendedName>
        <fullName evidence="1">Tet-like 2OG-Fe(II) oxygenase domain-containing protein</fullName>
    </recommendedName>
</protein>
<feature type="non-terminal residue" evidence="2">
    <location>
        <position position="1"/>
    </location>
</feature>
<proteinExistence type="predicted"/>
<name>A0A0L0UP85_9BASI</name>
<sequence length="122" mass="13637">IVNMIQILAKFSPPNKLFLTHILSSSMAPASLSLDKQPGFYKFGITRFSNMSPQQLQGCEKLVMFFLDQTNFVGTVKINGVLTEGTMWTCGWRKGLKKGEGFGRYCSVSRLATMILKSQYNA</sequence>
<dbReference type="Pfam" id="PF20515">
    <property type="entry name" value="2OG-FeII_Oxy_6"/>
    <property type="match status" value="1"/>
</dbReference>
<keyword evidence="3" id="KW-1185">Reference proteome</keyword>